<accession>A0A5H2XRN4</accession>
<dbReference type="AlphaFoldDB" id="A0A5H2XRN4"/>
<evidence type="ECO:0000256" key="2">
    <source>
        <dbReference type="SAM" id="MobiDB-lite"/>
    </source>
</evidence>
<keyword evidence="1" id="KW-0175">Coiled coil</keyword>
<feature type="compositionally biased region" description="Basic and acidic residues" evidence="2">
    <location>
        <begin position="1"/>
        <end position="11"/>
    </location>
</feature>
<feature type="region of interest" description="Disordered" evidence="2">
    <location>
        <begin position="449"/>
        <end position="487"/>
    </location>
</feature>
<dbReference type="EMBL" id="AP021318">
    <property type="protein sequence ID" value="BBN69504.1"/>
    <property type="molecule type" value="Genomic_DNA"/>
</dbReference>
<evidence type="ECO:0000256" key="1">
    <source>
        <dbReference type="SAM" id="Coils"/>
    </source>
</evidence>
<evidence type="ECO:0000313" key="3">
    <source>
        <dbReference type="EMBL" id="BBN69504.1"/>
    </source>
</evidence>
<dbReference type="PANTHER" id="PTHR33144:SF52">
    <property type="match status" value="1"/>
</dbReference>
<feature type="region of interest" description="Disordered" evidence="2">
    <location>
        <begin position="1"/>
        <end position="104"/>
    </location>
</feature>
<proteinExistence type="predicted"/>
<dbReference type="InterPro" id="IPR004252">
    <property type="entry name" value="Probable_transposase_24"/>
</dbReference>
<dbReference type="Pfam" id="PF03004">
    <property type="entry name" value="Transposase_24"/>
    <property type="match status" value="1"/>
</dbReference>
<feature type="non-terminal residue" evidence="3">
    <location>
        <position position="1"/>
    </location>
</feature>
<gene>
    <name evidence="3" type="ORF">Prudu_981S000100</name>
</gene>
<reference evidence="3" key="1">
    <citation type="journal article" date="2019" name="Science">
        <title>Mutation of a bHLH transcription factor allowed almond domestication.</title>
        <authorList>
            <person name="Sanchez-Perez R."/>
            <person name="Pavan S."/>
            <person name="Mazzeo R."/>
            <person name="Moldovan C."/>
            <person name="Aiese Cigliano R."/>
            <person name="Del Cueto J."/>
            <person name="Ricciardi F."/>
            <person name="Lotti C."/>
            <person name="Ricciardi L."/>
            <person name="Dicenta F."/>
            <person name="Lopez-Marques R.L."/>
            <person name="Lindberg Moller B."/>
        </authorList>
    </citation>
    <scope>NUCLEOTIDE SEQUENCE</scope>
</reference>
<dbReference type="PANTHER" id="PTHR33144">
    <property type="entry name" value="OS10G0409366 PROTEIN-RELATED"/>
    <property type="match status" value="1"/>
</dbReference>
<feature type="compositionally biased region" description="Polar residues" evidence="2">
    <location>
        <begin position="35"/>
        <end position="96"/>
    </location>
</feature>
<feature type="coiled-coil region" evidence="1">
    <location>
        <begin position="405"/>
        <end position="440"/>
    </location>
</feature>
<protein>
    <submittedName>
        <fullName evidence="3">Plant transposase Ptta/En/Spm family</fullName>
    </submittedName>
</protein>
<name>A0A5H2XRN4_PRUDU</name>
<organism evidence="3">
    <name type="scientific">Prunus dulcis</name>
    <name type="common">Almond</name>
    <name type="synonym">Amygdalus dulcis</name>
    <dbReference type="NCBI Taxonomy" id="3755"/>
    <lineage>
        <taxon>Eukaryota</taxon>
        <taxon>Viridiplantae</taxon>
        <taxon>Streptophyta</taxon>
        <taxon>Embryophyta</taxon>
        <taxon>Tracheophyta</taxon>
        <taxon>Spermatophyta</taxon>
        <taxon>Magnoliopsida</taxon>
        <taxon>eudicotyledons</taxon>
        <taxon>Gunneridae</taxon>
        <taxon>Pentapetalae</taxon>
        <taxon>rosids</taxon>
        <taxon>fabids</taxon>
        <taxon>Rosales</taxon>
        <taxon>Rosaceae</taxon>
        <taxon>Amygdaloideae</taxon>
        <taxon>Amygdaleae</taxon>
        <taxon>Prunus</taxon>
    </lineage>
</organism>
<sequence>IMAPKRVREQSMEELIPASPVRAKKSRSQARSSQLHGSISSQPQLVASRRPQPTTSNQSQRQAPSMSVQSQQQASTVRLTRSQETQQCHPNLSTPSLEDEPLITPSDETGEIEPTMNGRGAACSIAEWGTGTKLHIDFDTKWKWKPIKENAQKFSTQLGVIARNVRKVPLTKVSWSGMSDHILDDIWKDVQDNTDVPDAYRPHCLKIVGNRWRDWKCRLKKEWYDKYETNEERLAITPPQVPTDQWKILVKYWGLPDVKECSEANKANRALGSAPHRTGRTSFAQVKNKHTVVPDFKFIIHSFMEEKGEKTDRLSLFMQTRKKKKKNDDEEVFDYESANIINQFNQYLEEREEHEQDEDYREEVFSKVMGPDGHGRVRMYGTCITPSQVFGQSSRVPDINENSIREELERQYQSQIDDLKSHYESKLGDLQSKYEDLSSQIHLMKAHVGFQANPTESGSEQIPDASSLHQRRLSVSGEQQHQFDPEA</sequence>